<dbReference type="RefSeq" id="WP_014387976.1">
    <property type="nucleotide sequence ID" value="NC_017025.1"/>
</dbReference>
<dbReference type="Proteomes" id="UP000007599">
    <property type="component" value="Chromosome I"/>
</dbReference>
<dbReference type="InterPro" id="IPR027961">
    <property type="entry name" value="DUF4442"/>
</dbReference>
<sequence>MKFTPSKLNLFNFFKLPSAYWSGVRAKEITSEKCVATVKHRWFNQNPFNSMYFAVQAMAAEFTTGALVMYQIQESKENISMLVAQNKAVFTKKATGRITFTCNQGNIIKDTIQKAIATNEGQTIWLTSIGVNEKGEQVSEMQFEWTIKVRSKSK</sequence>
<dbReference type="HOGENOM" id="CLU_137926_0_0_10"/>
<reference evidence="2" key="2">
    <citation type="submission" date="2012-03" db="EMBL/GenBank/DDBJ databases">
        <title>Complete genome sequence of Flavobacterium indicum GPTSA100-9T, isolated from warm spring water.</title>
        <authorList>
            <person name="Barbier P."/>
            <person name="Houel A."/>
            <person name="Loux V."/>
            <person name="Poulain J."/>
            <person name="Bernardet J.-F."/>
            <person name="Touchon M."/>
            <person name="Duchaud E."/>
        </authorList>
    </citation>
    <scope>NUCLEOTIDE SEQUENCE [LARGE SCALE GENOMIC DNA]</scope>
    <source>
        <strain evidence="2">DSM 17447 / CIP 109464 / GPTSA100-9</strain>
    </source>
</reference>
<dbReference type="SUPFAM" id="SSF54637">
    <property type="entry name" value="Thioesterase/thiol ester dehydrase-isomerase"/>
    <property type="match status" value="1"/>
</dbReference>
<proteinExistence type="predicted"/>
<protein>
    <recommendedName>
        <fullName evidence="3">Thioesterase</fullName>
    </recommendedName>
</protein>
<dbReference type="InterPro" id="IPR029069">
    <property type="entry name" value="HotDog_dom_sf"/>
</dbReference>
<reference evidence="1 2" key="1">
    <citation type="journal article" date="2012" name="J. Bacteriol.">
        <title>Complete Genome Sequence of Flavobacterium indicum GPSTA100-9T, Isolated from Warm Spring Water.</title>
        <authorList>
            <person name="Barbier P."/>
            <person name="Houel A."/>
            <person name="Loux V."/>
            <person name="Poulain J."/>
            <person name="Bernardet J.F."/>
            <person name="Touchon M."/>
            <person name="Duchaud E."/>
        </authorList>
    </citation>
    <scope>NUCLEOTIDE SEQUENCE [LARGE SCALE GENOMIC DNA]</scope>
    <source>
        <strain evidence="2">DSM 17447 / CIP 109464 / GPTSA100-9</strain>
    </source>
</reference>
<gene>
    <name evidence="1" type="ordered locus">KQS_04270</name>
</gene>
<dbReference type="Gene3D" id="3.10.129.10">
    <property type="entry name" value="Hotdog Thioesterase"/>
    <property type="match status" value="1"/>
</dbReference>
<accession>H8XU51</accession>
<dbReference type="EMBL" id="HE774682">
    <property type="protein sequence ID" value="CCG52834.1"/>
    <property type="molecule type" value="Genomic_DNA"/>
</dbReference>
<dbReference type="Pfam" id="PF14539">
    <property type="entry name" value="DUF4442"/>
    <property type="match status" value="1"/>
</dbReference>
<dbReference type="PATRIC" id="fig|1094466.5.peg.838"/>
<dbReference type="eggNOG" id="COG2050">
    <property type="taxonomic scope" value="Bacteria"/>
</dbReference>
<evidence type="ECO:0008006" key="3">
    <source>
        <dbReference type="Google" id="ProtNLM"/>
    </source>
</evidence>
<dbReference type="STRING" id="1094466.KQS_04270"/>
<organism evidence="1 2">
    <name type="scientific">Flavobacterium indicum (strain DSM 17447 / CIP 109464 / GPTSA100-9)</name>
    <dbReference type="NCBI Taxonomy" id="1094466"/>
    <lineage>
        <taxon>Bacteria</taxon>
        <taxon>Pseudomonadati</taxon>
        <taxon>Bacteroidota</taxon>
        <taxon>Flavobacteriia</taxon>
        <taxon>Flavobacteriales</taxon>
        <taxon>Flavobacteriaceae</taxon>
        <taxon>Flavobacterium</taxon>
    </lineage>
</organism>
<dbReference type="KEGG" id="fin:KQS_04270"/>
<evidence type="ECO:0000313" key="1">
    <source>
        <dbReference type="EMBL" id="CCG52834.1"/>
    </source>
</evidence>
<name>H8XU51_FLAIG</name>
<keyword evidence="2" id="KW-1185">Reference proteome</keyword>
<evidence type="ECO:0000313" key="2">
    <source>
        <dbReference type="Proteomes" id="UP000007599"/>
    </source>
</evidence>
<dbReference type="AlphaFoldDB" id="H8XU51"/>
<dbReference type="OrthoDB" id="9153186at2"/>